<feature type="chain" id="PRO_5045599057" evidence="1">
    <location>
        <begin position="23"/>
        <end position="145"/>
    </location>
</feature>
<dbReference type="RefSeq" id="WP_133217850.1">
    <property type="nucleotide sequence ID" value="NZ_NRSG01000004.1"/>
</dbReference>
<protein>
    <submittedName>
        <fullName evidence="2">Uncharacterized protein</fullName>
    </submittedName>
</protein>
<reference evidence="2 3" key="1">
    <citation type="journal article" date="2020" name="Microorganisms">
        <title>Osmotic Adaptation and Compatible Solute Biosynthesis of Phototrophic Bacteria as Revealed from Genome Analyses.</title>
        <authorList>
            <person name="Imhoff J.F."/>
            <person name="Rahn T."/>
            <person name="Kunzel S."/>
            <person name="Keller A."/>
            <person name="Neulinger S.C."/>
        </authorList>
    </citation>
    <scope>NUCLEOTIDE SEQUENCE [LARGE SCALE GENOMIC DNA]</scope>
    <source>
        <strain evidence="2 3">DSM 15382</strain>
    </source>
</reference>
<dbReference type="Proteomes" id="UP000697995">
    <property type="component" value="Unassembled WGS sequence"/>
</dbReference>
<sequence length="145" mass="14885">MLRTISTRLAPAITLAAQTAAATVTGTSVDLQGFGAVSFQLAIGVGGITFTGTNRVDFSVEHSDDNSTWVAATAAEVNLPGGFTWATGGIVRSLTAAKAAADVQEIDYIGNRRYVRLTATFGGTHATGTPISCLAVRGLPELMPA</sequence>
<organism evidence="2 3">
    <name type="scientific">Paracraurococcus ruber</name>
    <dbReference type="NCBI Taxonomy" id="77675"/>
    <lineage>
        <taxon>Bacteria</taxon>
        <taxon>Pseudomonadati</taxon>
        <taxon>Pseudomonadota</taxon>
        <taxon>Alphaproteobacteria</taxon>
        <taxon>Acetobacterales</taxon>
        <taxon>Roseomonadaceae</taxon>
        <taxon>Paracraurococcus</taxon>
    </lineage>
</organism>
<keyword evidence="1" id="KW-0732">Signal</keyword>
<feature type="signal peptide" evidence="1">
    <location>
        <begin position="1"/>
        <end position="22"/>
    </location>
</feature>
<keyword evidence="3" id="KW-1185">Reference proteome</keyword>
<dbReference type="EMBL" id="NRSG01000004">
    <property type="protein sequence ID" value="MBK1656849.1"/>
    <property type="molecule type" value="Genomic_DNA"/>
</dbReference>
<evidence type="ECO:0000256" key="1">
    <source>
        <dbReference type="SAM" id="SignalP"/>
    </source>
</evidence>
<gene>
    <name evidence="2" type="ORF">CKO45_01235</name>
</gene>
<proteinExistence type="predicted"/>
<dbReference type="Gene3D" id="2.60.120.1110">
    <property type="match status" value="1"/>
</dbReference>
<name>A0ABS1CQY2_9PROT</name>
<accession>A0ABS1CQY2</accession>
<evidence type="ECO:0000313" key="2">
    <source>
        <dbReference type="EMBL" id="MBK1656849.1"/>
    </source>
</evidence>
<comment type="caution">
    <text evidence="2">The sequence shown here is derived from an EMBL/GenBank/DDBJ whole genome shotgun (WGS) entry which is preliminary data.</text>
</comment>
<evidence type="ECO:0000313" key="3">
    <source>
        <dbReference type="Proteomes" id="UP000697995"/>
    </source>
</evidence>